<dbReference type="InterPro" id="IPR032779">
    <property type="entry name" value="FliG_M"/>
</dbReference>
<dbReference type="Gene3D" id="1.10.220.30">
    <property type="match status" value="3"/>
</dbReference>
<evidence type="ECO:0000256" key="9">
    <source>
        <dbReference type="ARBA" id="ARBA00023143"/>
    </source>
</evidence>
<dbReference type="GO" id="GO:0071973">
    <property type="term" value="P:bacterial-type flagellum-dependent cell motility"/>
    <property type="evidence" value="ECO:0007669"/>
    <property type="project" value="InterPro"/>
</dbReference>
<name>Q9F5L9_ZYMMB</name>
<evidence type="ECO:0000256" key="7">
    <source>
        <dbReference type="ARBA" id="ARBA00022779"/>
    </source>
</evidence>
<dbReference type="PANTHER" id="PTHR30534:SF0">
    <property type="entry name" value="FLAGELLAR MOTOR SWITCH PROTEIN FLIG"/>
    <property type="match status" value="1"/>
</dbReference>
<organism evidence="15">
    <name type="scientific">Zymomonas mobilis</name>
    <dbReference type="NCBI Taxonomy" id="542"/>
    <lineage>
        <taxon>Bacteria</taxon>
        <taxon>Pseudomonadati</taxon>
        <taxon>Pseudomonadota</taxon>
        <taxon>Alphaproteobacteria</taxon>
        <taxon>Sphingomonadales</taxon>
        <taxon>Zymomonadaceae</taxon>
        <taxon>Zymomonas</taxon>
    </lineage>
</organism>
<dbReference type="AlphaFoldDB" id="Q9F5L9"/>
<gene>
    <name evidence="15" type="primary">FliG</name>
</gene>
<evidence type="ECO:0000259" key="13">
    <source>
        <dbReference type="Pfam" id="PF14841"/>
    </source>
</evidence>
<dbReference type="InterPro" id="IPR011002">
    <property type="entry name" value="FliG_a-hlx"/>
</dbReference>
<evidence type="ECO:0000256" key="11">
    <source>
        <dbReference type="PIRNR" id="PIRNR003161"/>
    </source>
</evidence>
<evidence type="ECO:0000256" key="4">
    <source>
        <dbReference type="ARBA" id="ARBA00021870"/>
    </source>
</evidence>
<keyword evidence="7 11" id="KW-0283">Flagellar rotation</keyword>
<dbReference type="PANTHER" id="PTHR30534">
    <property type="entry name" value="FLAGELLAR MOTOR SWITCH PROTEIN FLIG"/>
    <property type="match status" value="1"/>
</dbReference>
<evidence type="ECO:0000259" key="14">
    <source>
        <dbReference type="Pfam" id="PF14842"/>
    </source>
</evidence>
<dbReference type="NCBIfam" id="TIGR00207">
    <property type="entry name" value="fliG"/>
    <property type="match status" value="1"/>
</dbReference>
<evidence type="ECO:0000256" key="8">
    <source>
        <dbReference type="ARBA" id="ARBA00023136"/>
    </source>
</evidence>
<keyword evidence="6 11" id="KW-0145">Chemotaxis</keyword>
<sequence length="345" mass="38066">MADDNESRKELSGTQSAAILMMLMSKEEAASILSRLDPDEVQRLGEALLAVSDISQQQIETVLDNLTTRARARTTLRFDADKQIRSIMELALGEERAENVMARITPVAHTTVLDTLKWMDARTIATLIENEHPQIAALVLACLDPVVAADVLEQLDDALQPDIIYRIATLDTVSVEALEELERLLLGQVSRGGSTNGWWCQCLLVGANRGGAAEAAQTVNNMSDAEQRLMKAVSKMDKSLERAIEDEMFVFDDLNDLDARTLGTLLRAIDNDILVLPLKGAQEELKSRMLGCMSKRAAEAIEDEMAERAPMRISEVQDAQKQILNIARKLAESGTIMLGKEDDYV</sequence>
<dbReference type="PIRSF" id="PIRSF003161">
    <property type="entry name" value="FliG"/>
    <property type="match status" value="1"/>
</dbReference>
<dbReference type="SUPFAM" id="SSF48029">
    <property type="entry name" value="FliG"/>
    <property type="match status" value="2"/>
</dbReference>
<protein>
    <recommendedName>
        <fullName evidence="4 11">Flagellar motor switch protein FliG</fullName>
    </recommendedName>
</protein>
<comment type="function">
    <text evidence="10 11">FliG is one of three proteins (FliG, FliN, FliM) that forms the rotor-mounted switch complex (C ring), located at the base of the basal body. This complex interacts with the CheY and CheZ chemotaxis proteins, in addition to contacting components of the motor that determine the direction of flagellar rotation.</text>
</comment>
<dbReference type="InterPro" id="IPR000090">
    <property type="entry name" value="Flg_Motor_Flig"/>
</dbReference>
<evidence type="ECO:0000259" key="12">
    <source>
        <dbReference type="Pfam" id="PF01706"/>
    </source>
</evidence>
<keyword evidence="15" id="KW-0969">Cilium</keyword>
<dbReference type="Pfam" id="PF14841">
    <property type="entry name" value="FliG_M"/>
    <property type="match status" value="1"/>
</dbReference>
<evidence type="ECO:0000256" key="10">
    <source>
        <dbReference type="ARBA" id="ARBA00025598"/>
    </source>
</evidence>
<dbReference type="Pfam" id="PF01706">
    <property type="entry name" value="FliG_C"/>
    <property type="match status" value="1"/>
</dbReference>
<dbReference type="InterPro" id="IPR023087">
    <property type="entry name" value="Flg_Motor_Flig_C"/>
</dbReference>
<feature type="domain" description="Flagellar motor switch protein FliG middle" evidence="13">
    <location>
        <begin position="122"/>
        <end position="191"/>
    </location>
</feature>
<proteinExistence type="inferred from homology"/>
<evidence type="ECO:0000256" key="6">
    <source>
        <dbReference type="ARBA" id="ARBA00022500"/>
    </source>
</evidence>
<keyword evidence="9 11" id="KW-0975">Bacterial flagellum</keyword>
<accession>Q9F5L9</accession>
<reference evidence="15" key="1">
    <citation type="submission" date="2000-10" db="EMBL/GenBank/DDBJ databases">
        <title>Sequence analysis of 44B6 fosmid clone of Zymomonas mobilis ZM4.</title>
        <authorList>
            <person name="Ahn J.Y."/>
            <person name="Kang H.S."/>
        </authorList>
    </citation>
    <scope>NUCLEOTIDE SEQUENCE</scope>
    <source>
        <strain evidence="15">ZM4</strain>
    </source>
</reference>
<dbReference type="EMBL" id="AF313764">
    <property type="protein sequence ID" value="AAG29860.1"/>
    <property type="molecule type" value="Genomic_DNA"/>
</dbReference>
<keyword evidence="15" id="KW-0282">Flagellum</keyword>
<dbReference type="GO" id="GO:0003774">
    <property type="term" value="F:cytoskeletal motor activity"/>
    <property type="evidence" value="ECO:0007669"/>
    <property type="project" value="InterPro"/>
</dbReference>
<evidence type="ECO:0000256" key="5">
    <source>
        <dbReference type="ARBA" id="ARBA00022475"/>
    </source>
</evidence>
<dbReference type="GO" id="GO:0006935">
    <property type="term" value="P:chemotaxis"/>
    <property type="evidence" value="ECO:0007669"/>
    <property type="project" value="UniProtKB-KW"/>
</dbReference>
<dbReference type="PRINTS" id="PR00954">
    <property type="entry name" value="FLGMOTORFLIG"/>
</dbReference>
<dbReference type="GO" id="GO:0009425">
    <property type="term" value="C:bacterial-type flagellum basal body"/>
    <property type="evidence" value="ECO:0007669"/>
    <property type="project" value="UniProtKB-SubCell"/>
</dbReference>
<keyword evidence="15" id="KW-0966">Cell projection</keyword>
<feature type="domain" description="Flagellar motor switch protein FliG N-terminal" evidence="14">
    <location>
        <begin position="10"/>
        <end position="110"/>
    </location>
</feature>
<evidence type="ECO:0000256" key="2">
    <source>
        <dbReference type="ARBA" id="ARBA00004413"/>
    </source>
</evidence>
<comment type="subcellular location">
    <subcellularLocation>
        <location evidence="1 11">Bacterial flagellum basal body</location>
    </subcellularLocation>
    <subcellularLocation>
        <location evidence="11">Cell inner membrane</location>
        <topology evidence="11">Peripheral membrane protein</topology>
        <orientation evidence="11">Cytoplasmic side</orientation>
    </subcellularLocation>
    <subcellularLocation>
        <location evidence="2">Cell membrane</location>
        <topology evidence="2">Peripheral membrane protein</topology>
        <orientation evidence="2">Cytoplasmic side</orientation>
    </subcellularLocation>
</comment>
<dbReference type="InterPro" id="IPR028263">
    <property type="entry name" value="FliG_N"/>
</dbReference>
<dbReference type="Pfam" id="PF14842">
    <property type="entry name" value="FliG_N"/>
    <property type="match status" value="1"/>
</dbReference>
<dbReference type="GO" id="GO:0005886">
    <property type="term" value="C:plasma membrane"/>
    <property type="evidence" value="ECO:0007669"/>
    <property type="project" value="UniProtKB-SubCell"/>
</dbReference>
<feature type="domain" description="Flagellar motor switch protein FliG C-terminal" evidence="12">
    <location>
        <begin position="233"/>
        <end position="338"/>
    </location>
</feature>
<evidence type="ECO:0000256" key="3">
    <source>
        <dbReference type="ARBA" id="ARBA00010299"/>
    </source>
</evidence>
<keyword evidence="11" id="KW-0997">Cell inner membrane</keyword>
<keyword evidence="5 11" id="KW-1003">Cell membrane</keyword>
<evidence type="ECO:0000313" key="15">
    <source>
        <dbReference type="EMBL" id="AAG29860.1"/>
    </source>
</evidence>
<evidence type="ECO:0000256" key="1">
    <source>
        <dbReference type="ARBA" id="ARBA00004117"/>
    </source>
</evidence>
<keyword evidence="8 11" id="KW-0472">Membrane</keyword>
<comment type="similarity">
    <text evidence="3 11">Belongs to the FliG family.</text>
</comment>